<dbReference type="Pfam" id="PF00621">
    <property type="entry name" value="RhoGEF"/>
    <property type="match status" value="1"/>
</dbReference>
<sequence>MAASSNLRNFRKLLTEILETEKTYVKNLEILSVRYLDPLSTVTFVTSLEIRQLSENLQEILRVQRLFLQSLKDEISKHSHVFTSDDPDGLGTMATAVSKVFLSYAEEFKIYSSFCALYSKVQDILNSEENDPLRNFLESQNETKEHCNSLESFIIQPVQRVLKYPLLLKQMASLSEEGSTEHRFICEALAVMEKVTKHINAMQRLSAEFSDSFRCLSSQDLGVRDLWAERPDLDHPADNIPVIKSGYGVKEGGKMKSWKRRFFVLNEYGLFYYVSEESSEPLRFIPRNDMKHAKASTVNRHNGGLYGMFELYTEDRTYFVECESPADVQPWIRAIRRIIPRNRKKMTVRNTRDSIFYTSAGSLKTYKSGYCVKQGGKWKSWLSRYFVVNEDGIMYFSSEQSIEALGVIMKDQIQGVQEISASQMDRENVFEIITCCRTYYVQCESHGDLCEWVTAIRRLLPTPKIKLNVGDIRTHGVVDWYNIRDIVGIRTHPCNTTTSVFVFQTAVAIISRKNEQVPRDKVPGCSNGSPASCAPDLFRSLIPGDDITLEIGSDVSKDRYLWSITQSHVDGLPERTYLFASRSEELRSKFVSAIQEVLFPNSETKL</sequence>
<dbReference type="SUPFAM" id="SSF48065">
    <property type="entry name" value="DBL homology domain (DH-domain)"/>
    <property type="match status" value="1"/>
</dbReference>
<evidence type="ECO:0000313" key="6">
    <source>
        <dbReference type="RefSeq" id="XP_022287709.1"/>
    </source>
</evidence>
<name>A0A8B8ACQ2_CRAVI</name>
<gene>
    <name evidence="4 5 6" type="primary">LOC111100292</name>
</gene>
<dbReference type="SMART" id="SM00325">
    <property type="entry name" value="RhoGEF"/>
    <property type="match status" value="1"/>
</dbReference>
<dbReference type="AlphaFoldDB" id="A0A8B8ACQ2"/>
<dbReference type="Gene3D" id="2.30.29.30">
    <property type="entry name" value="Pleckstrin-homology domain (PH domain)/Phosphotyrosine-binding domain (PTB)"/>
    <property type="match status" value="2"/>
</dbReference>
<evidence type="ECO:0000259" key="2">
    <source>
        <dbReference type="PROSITE" id="PS50010"/>
    </source>
</evidence>
<keyword evidence="3" id="KW-1185">Reference proteome</keyword>
<dbReference type="PROSITE" id="PS50003">
    <property type="entry name" value="PH_DOMAIN"/>
    <property type="match status" value="2"/>
</dbReference>
<dbReference type="OrthoDB" id="8059989at2759"/>
<feature type="domain" description="PH" evidence="1">
    <location>
        <begin position="364"/>
        <end position="461"/>
    </location>
</feature>
<dbReference type="RefSeq" id="XP_022287707.1">
    <property type="nucleotide sequence ID" value="XM_022431999.1"/>
</dbReference>
<dbReference type="Gene3D" id="1.20.900.10">
    <property type="entry name" value="Dbl homology (DH) domain"/>
    <property type="match status" value="1"/>
</dbReference>
<dbReference type="RefSeq" id="XP_022287708.1">
    <property type="nucleotide sequence ID" value="XM_022432000.1"/>
</dbReference>
<dbReference type="GO" id="GO:0007264">
    <property type="term" value="P:small GTPase-mediated signal transduction"/>
    <property type="evidence" value="ECO:0007669"/>
    <property type="project" value="InterPro"/>
</dbReference>
<feature type="domain" description="PH" evidence="1">
    <location>
        <begin position="241"/>
        <end position="340"/>
    </location>
</feature>
<dbReference type="PROSITE" id="PS00741">
    <property type="entry name" value="DH_1"/>
    <property type="match status" value="1"/>
</dbReference>
<dbReference type="KEGG" id="cvn:111100292"/>
<evidence type="ECO:0000313" key="4">
    <source>
        <dbReference type="RefSeq" id="XP_022287707.1"/>
    </source>
</evidence>
<dbReference type="PANTHER" id="PTHR46001">
    <property type="entry name" value="TIAM (MAMMALIAN TUMOR INVASION AND METASTASIS FACTOR) HOMOLOG"/>
    <property type="match status" value="1"/>
</dbReference>
<dbReference type="CDD" id="cd00160">
    <property type="entry name" value="RhoGEF"/>
    <property type="match status" value="1"/>
</dbReference>
<dbReference type="InterPro" id="IPR000219">
    <property type="entry name" value="DH_dom"/>
</dbReference>
<evidence type="ECO:0000313" key="3">
    <source>
        <dbReference type="Proteomes" id="UP000694844"/>
    </source>
</evidence>
<organism evidence="3 6">
    <name type="scientific">Crassostrea virginica</name>
    <name type="common">Eastern oyster</name>
    <dbReference type="NCBI Taxonomy" id="6565"/>
    <lineage>
        <taxon>Eukaryota</taxon>
        <taxon>Metazoa</taxon>
        <taxon>Spiralia</taxon>
        <taxon>Lophotrochozoa</taxon>
        <taxon>Mollusca</taxon>
        <taxon>Bivalvia</taxon>
        <taxon>Autobranchia</taxon>
        <taxon>Pteriomorphia</taxon>
        <taxon>Ostreida</taxon>
        <taxon>Ostreoidea</taxon>
        <taxon>Ostreidae</taxon>
        <taxon>Crassostrea</taxon>
    </lineage>
</organism>
<dbReference type="FunFam" id="2.30.29.30:FF:000286">
    <property type="entry name" value="PH-protein kinase domain containing protein"/>
    <property type="match status" value="2"/>
</dbReference>
<feature type="domain" description="DH" evidence="2">
    <location>
        <begin position="9"/>
        <end position="202"/>
    </location>
</feature>
<evidence type="ECO:0000259" key="1">
    <source>
        <dbReference type="PROSITE" id="PS50003"/>
    </source>
</evidence>
<dbReference type="PROSITE" id="PS50010">
    <property type="entry name" value="DH_2"/>
    <property type="match status" value="1"/>
</dbReference>
<dbReference type="GO" id="GO:0005085">
    <property type="term" value="F:guanyl-nucleotide exchange factor activity"/>
    <property type="evidence" value="ECO:0007669"/>
    <property type="project" value="InterPro"/>
</dbReference>
<dbReference type="PANTHER" id="PTHR46001:SF3">
    <property type="entry name" value="PROTEIN STILL LIFE, ISOFORM SIF TYPE 1"/>
    <property type="match status" value="1"/>
</dbReference>
<dbReference type="Proteomes" id="UP000694844">
    <property type="component" value="Chromosome 6"/>
</dbReference>
<dbReference type="SMART" id="SM00233">
    <property type="entry name" value="PH"/>
    <property type="match status" value="3"/>
</dbReference>
<dbReference type="InterPro" id="IPR055230">
    <property type="entry name" value="PH_Tiam1/2"/>
</dbReference>
<dbReference type="InterPro" id="IPR043537">
    <property type="entry name" value="Tiam1/Tiam2/Sif"/>
</dbReference>
<dbReference type="InterPro" id="IPR001849">
    <property type="entry name" value="PH_domain"/>
</dbReference>
<dbReference type="RefSeq" id="XP_022287709.1">
    <property type="nucleotide sequence ID" value="XM_022432001.1"/>
</dbReference>
<dbReference type="InterPro" id="IPR011993">
    <property type="entry name" value="PH-like_dom_sf"/>
</dbReference>
<dbReference type="InterPro" id="IPR001331">
    <property type="entry name" value="GDS_CDC24_CS"/>
</dbReference>
<evidence type="ECO:0000313" key="5">
    <source>
        <dbReference type="RefSeq" id="XP_022287708.1"/>
    </source>
</evidence>
<accession>A0A8B8ACQ2</accession>
<dbReference type="InterPro" id="IPR035899">
    <property type="entry name" value="DBL_dom_sf"/>
</dbReference>
<reference evidence="4 5" key="1">
    <citation type="submission" date="2025-04" db="UniProtKB">
        <authorList>
            <consortium name="RefSeq"/>
        </authorList>
    </citation>
    <scope>IDENTIFICATION</scope>
    <source>
        <tissue evidence="4 5">Whole sample</tissue>
    </source>
</reference>
<dbReference type="Pfam" id="PF23014">
    <property type="entry name" value="PH_Tiam1"/>
    <property type="match status" value="1"/>
</dbReference>
<dbReference type="Pfam" id="PF00169">
    <property type="entry name" value="PH"/>
    <property type="match status" value="2"/>
</dbReference>
<dbReference type="GeneID" id="111100292"/>
<protein>
    <submittedName>
        <fullName evidence="4 5">T-lymphoma invasion and metastasis-inducing protein 1-like</fullName>
    </submittedName>
</protein>
<proteinExistence type="predicted"/>
<dbReference type="SUPFAM" id="SSF50729">
    <property type="entry name" value="PH domain-like"/>
    <property type="match status" value="3"/>
</dbReference>